<dbReference type="AlphaFoldDB" id="A0A251XPI2"/>
<evidence type="ECO:0000313" key="2">
    <source>
        <dbReference type="Proteomes" id="UP000195062"/>
    </source>
</evidence>
<dbReference type="EMBL" id="MDHH01000001">
    <property type="protein sequence ID" value="OUE05103.1"/>
    <property type="molecule type" value="Genomic_DNA"/>
</dbReference>
<gene>
    <name evidence="1" type="ORF">CMMCAS07_09140</name>
</gene>
<keyword evidence="2" id="KW-1185">Reference proteome</keyword>
<reference evidence="1 2" key="1">
    <citation type="submission" date="2016-08" db="EMBL/GenBank/DDBJ databases">
        <title>Genome sequence of Clavibacter michiganensis subsp. michiganensis strain CASJ007.</title>
        <authorList>
            <person name="Thapa S.P."/>
            <person name="Coaker G."/>
        </authorList>
    </citation>
    <scope>NUCLEOTIDE SEQUENCE [LARGE SCALE GENOMIC DNA]</scope>
    <source>
        <strain evidence="1">CASJ007</strain>
    </source>
</reference>
<dbReference type="Proteomes" id="UP000195062">
    <property type="component" value="Unassembled WGS sequence"/>
</dbReference>
<comment type="caution">
    <text evidence="1">The sequence shown here is derived from an EMBL/GenBank/DDBJ whole genome shotgun (WGS) entry which is preliminary data.</text>
</comment>
<name>A0A251XPI2_CLAMM</name>
<sequence length="49" mass="5167">MGLGLIFVTDACDVDAYVCRDSLFTIGYGSRSRARCSSRGSPSSSRSSA</sequence>
<accession>A0A251XPI2</accession>
<evidence type="ECO:0000313" key="1">
    <source>
        <dbReference type="EMBL" id="OUE05103.1"/>
    </source>
</evidence>
<proteinExistence type="predicted"/>
<protein>
    <submittedName>
        <fullName evidence="1">Uncharacterized protein</fullName>
    </submittedName>
</protein>
<organism evidence="1 2">
    <name type="scientific">Clavibacter michiganensis subsp. michiganensis</name>
    <dbReference type="NCBI Taxonomy" id="33013"/>
    <lineage>
        <taxon>Bacteria</taxon>
        <taxon>Bacillati</taxon>
        <taxon>Actinomycetota</taxon>
        <taxon>Actinomycetes</taxon>
        <taxon>Micrococcales</taxon>
        <taxon>Microbacteriaceae</taxon>
        <taxon>Clavibacter</taxon>
    </lineage>
</organism>